<evidence type="ECO:0000313" key="4">
    <source>
        <dbReference type="EMBL" id="NDL67252.1"/>
    </source>
</evidence>
<reference evidence="4 5" key="1">
    <citation type="submission" date="2020-01" db="EMBL/GenBank/DDBJ databases">
        <title>Anaeroalcalibacter tamaniensis gen. nov., sp. nov., moderately halophilic strictly anaerobic fermenter bacterium from mud volcano of Taman peninsula.</title>
        <authorList>
            <person name="Frolova A."/>
            <person name="Merkel A.Y."/>
            <person name="Slobodkin A.I."/>
        </authorList>
    </citation>
    <scope>NUCLEOTIDE SEQUENCE [LARGE SCALE GENOMIC DNA]</scope>
    <source>
        <strain evidence="4 5">F-3ap</strain>
    </source>
</reference>
<proteinExistence type="predicted"/>
<keyword evidence="5" id="KW-1185">Reference proteome</keyword>
<organism evidence="4 5">
    <name type="scientific">Anaerotalea alkaliphila</name>
    <dbReference type="NCBI Taxonomy" id="2662126"/>
    <lineage>
        <taxon>Bacteria</taxon>
        <taxon>Bacillati</taxon>
        <taxon>Bacillota</taxon>
        <taxon>Clostridia</taxon>
        <taxon>Eubacteriales</taxon>
        <taxon>Anaerotalea</taxon>
    </lineage>
</organism>
<gene>
    <name evidence="4" type="ORF">GXN74_05815</name>
</gene>
<feature type="domain" description="PepSY" evidence="3">
    <location>
        <begin position="191"/>
        <end position="248"/>
    </location>
</feature>
<evidence type="ECO:0000313" key="5">
    <source>
        <dbReference type="Proteomes" id="UP000461585"/>
    </source>
</evidence>
<feature type="compositionally biased region" description="Polar residues" evidence="1">
    <location>
        <begin position="42"/>
        <end position="66"/>
    </location>
</feature>
<evidence type="ECO:0000256" key="1">
    <source>
        <dbReference type="SAM" id="MobiDB-lite"/>
    </source>
</evidence>
<keyword evidence="2" id="KW-0732">Signal</keyword>
<sequence>MKRTAFTVIGTIAALMVFLLVAQAASRTSSDRSRADQADAVSQATVQAGEQTTNQNTDQAAEQATVQPAGRRITVAEAQKIATDRVDGQIREIELESDDGLLRYEIELRGRDGFEYELEVDASTGQVLKFERYGSDGTGTSAGTSVGNSAGNSTGTAAAPAISAPATPAPAPQTPAARTAPPAPPADRRTIGMAAARNIALGLAPGTVREQELDEDDGRLVYEFEIKSKGREVEVEIDAHTGEVLKMEIDD</sequence>
<dbReference type="Proteomes" id="UP000461585">
    <property type="component" value="Unassembled WGS sequence"/>
</dbReference>
<feature type="signal peptide" evidence="2">
    <location>
        <begin position="1"/>
        <end position="24"/>
    </location>
</feature>
<protein>
    <submittedName>
        <fullName evidence="4">PepSY domain-containing protein</fullName>
    </submittedName>
</protein>
<feature type="chain" id="PRO_5031274490" evidence="2">
    <location>
        <begin position="25"/>
        <end position="251"/>
    </location>
</feature>
<dbReference type="Gene3D" id="3.10.450.40">
    <property type="match status" value="2"/>
</dbReference>
<comment type="caution">
    <text evidence="4">The sequence shown here is derived from an EMBL/GenBank/DDBJ whole genome shotgun (WGS) entry which is preliminary data.</text>
</comment>
<dbReference type="AlphaFoldDB" id="A0A7X5HV70"/>
<evidence type="ECO:0000259" key="3">
    <source>
        <dbReference type="Pfam" id="PF03413"/>
    </source>
</evidence>
<dbReference type="Pfam" id="PF03413">
    <property type="entry name" value="PepSY"/>
    <property type="match status" value="2"/>
</dbReference>
<name>A0A7X5HV70_9FIRM</name>
<dbReference type="InterPro" id="IPR025711">
    <property type="entry name" value="PepSY"/>
</dbReference>
<feature type="domain" description="PepSY" evidence="3">
    <location>
        <begin position="72"/>
        <end position="130"/>
    </location>
</feature>
<accession>A0A7X5HV70</accession>
<feature type="compositionally biased region" description="Low complexity" evidence="1">
    <location>
        <begin position="138"/>
        <end position="166"/>
    </location>
</feature>
<evidence type="ECO:0000256" key="2">
    <source>
        <dbReference type="SAM" id="SignalP"/>
    </source>
</evidence>
<feature type="region of interest" description="Disordered" evidence="1">
    <location>
        <begin position="30"/>
        <end position="68"/>
    </location>
</feature>
<dbReference type="RefSeq" id="WP_162369979.1">
    <property type="nucleotide sequence ID" value="NZ_JAAEEH010000012.1"/>
</dbReference>
<dbReference type="EMBL" id="JAAEEH010000012">
    <property type="protein sequence ID" value="NDL67252.1"/>
    <property type="molecule type" value="Genomic_DNA"/>
</dbReference>
<feature type="region of interest" description="Disordered" evidence="1">
    <location>
        <begin position="132"/>
        <end position="188"/>
    </location>
</feature>